<dbReference type="EMBL" id="AAOT01000019">
    <property type="protein sequence ID" value="EAR50971.1"/>
    <property type="molecule type" value="Genomic_DNA"/>
</dbReference>
<name>Q2CE89_OCEGH</name>
<proteinExistence type="predicted"/>
<gene>
    <name evidence="1" type="ORF">OG2516_03183</name>
</gene>
<dbReference type="RefSeq" id="WP_007254166.1">
    <property type="nucleotide sequence ID" value="NZ_CH724107.1"/>
</dbReference>
<protein>
    <submittedName>
        <fullName evidence="1">Uncharacterized protein</fullName>
    </submittedName>
</protein>
<sequence>MKSTTEIRREAFLVPGMVTCRALPRLPLGEASAWRAARHGETVKAWFPGWNLFWGEAPSAGLAAAGFGAPEAVVMDPARGAGWIIVPEDAARLGQCLAPGDVVRLKRAGAGPDLWLRRAGSGWNQAVQTGPAGEDEPDGRWVLLPAPPGRCGIVLADPAAPRLTLAPYKGLLETTTNEADVAPVMFLRG</sequence>
<dbReference type="AlphaFoldDB" id="Q2CE89"/>
<reference evidence="1 2" key="1">
    <citation type="journal article" date="2010" name="J. Bacteriol.">
        <title>Genome sequences of Oceanicola granulosus HTCC2516(T) and Oceanicola batsensis HTCC2597(TDelta).</title>
        <authorList>
            <person name="Thrash J.C."/>
            <person name="Cho J.C."/>
            <person name="Vergin K.L."/>
            <person name="Giovannoni S.J."/>
        </authorList>
    </citation>
    <scope>NUCLEOTIDE SEQUENCE [LARGE SCALE GENOMIC DNA]</scope>
    <source>
        <strain evidence="2">ATCC BAA-861 / DSM 15982 / KCTC 12143 / HTCC2516</strain>
    </source>
</reference>
<evidence type="ECO:0000313" key="1">
    <source>
        <dbReference type="EMBL" id="EAR50971.1"/>
    </source>
</evidence>
<dbReference type="OrthoDB" id="7404022at2"/>
<keyword evidence="2" id="KW-1185">Reference proteome</keyword>
<dbReference type="HOGENOM" id="CLU_1433179_0_0_5"/>
<organism evidence="1 2">
    <name type="scientific">Oceanicola granulosus (strain ATCC BAA-861 / DSM 15982 / KCTC 12143 / HTCC2516)</name>
    <dbReference type="NCBI Taxonomy" id="314256"/>
    <lineage>
        <taxon>Bacteria</taxon>
        <taxon>Pseudomonadati</taxon>
        <taxon>Pseudomonadota</taxon>
        <taxon>Alphaproteobacteria</taxon>
        <taxon>Rhodobacterales</taxon>
        <taxon>Roseobacteraceae</taxon>
        <taxon>Oceanicola</taxon>
    </lineage>
</organism>
<dbReference type="Proteomes" id="UP000003635">
    <property type="component" value="Unassembled WGS sequence"/>
</dbReference>
<evidence type="ECO:0000313" key="2">
    <source>
        <dbReference type="Proteomes" id="UP000003635"/>
    </source>
</evidence>
<accession>Q2CE89</accession>
<comment type="caution">
    <text evidence="1">The sequence shown here is derived from an EMBL/GenBank/DDBJ whole genome shotgun (WGS) entry which is preliminary data.</text>
</comment>